<name>A0A511XK46_9PROT</name>
<evidence type="ECO:0000313" key="1">
    <source>
        <dbReference type="EMBL" id="GEN63330.1"/>
    </source>
</evidence>
<accession>A0A511XK46</accession>
<sequence length="108" mass="11521">MPVECAVPDRNLRALMFGTLSGSFDMPTAGRGSVHCRMTVPLSDRILPLEGICSPGTPGGSVATRQTPVLLSAQLNNFLSPDTSTAEYWLTARGFPEAFHKASSVQAR</sequence>
<dbReference type="RefSeq" id="WP_146887772.1">
    <property type="nucleotide sequence ID" value="NZ_BJYG01000018.1"/>
</dbReference>
<dbReference type="EMBL" id="BJYG01000018">
    <property type="protein sequence ID" value="GEN63330.1"/>
    <property type="molecule type" value="Genomic_DNA"/>
</dbReference>
<dbReference type="AlphaFoldDB" id="A0A511XK46"/>
<organism evidence="1 2">
    <name type="scientific">Acetobacter oeni</name>
    <dbReference type="NCBI Taxonomy" id="304077"/>
    <lineage>
        <taxon>Bacteria</taxon>
        <taxon>Pseudomonadati</taxon>
        <taxon>Pseudomonadota</taxon>
        <taxon>Alphaproteobacteria</taxon>
        <taxon>Acetobacterales</taxon>
        <taxon>Acetobacteraceae</taxon>
        <taxon>Acetobacter</taxon>
    </lineage>
</organism>
<keyword evidence="2" id="KW-1185">Reference proteome</keyword>
<comment type="caution">
    <text evidence="1">The sequence shown here is derived from an EMBL/GenBank/DDBJ whole genome shotgun (WGS) entry which is preliminary data.</text>
</comment>
<proteinExistence type="predicted"/>
<reference evidence="1 2" key="1">
    <citation type="submission" date="2019-07" db="EMBL/GenBank/DDBJ databases">
        <title>Whole genome shotgun sequence of Acetobacter oeni NBRC 105207.</title>
        <authorList>
            <person name="Hosoyama A."/>
            <person name="Uohara A."/>
            <person name="Ohji S."/>
            <person name="Ichikawa N."/>
        </authorList>
    </citation>
    <scope>NUCLEOTIDE SEQUENCE [LARGE SCALE GENOMIC DNA]</scope>
    <source>
        <strain evidence="1 2">NBRC 105207</strain>
    </source>
</reference>
<gene>
    <name evidence="1" type="ORF">AOE01nite_15540</name>
</gene>
<evidence type="ECO:0000313" key="2">
    <source>
        <dbReference type="Proteomes" id="UP000321746"/>
    </source>
</evidence>
<dbReference type="OrthoDB" id="7226279at2"/>
<protein>
    <submittedName>
        <fullName evidence="1">Uncharacterized protein</fullName>
    </submittedName>
</protein>
<dbReference type="Proteomes" id="UP000321746">
    <property type="component" value="Unassembled WGS sequence"/>
</dbReference>